<feature type="region of interest" description="Disordered" evidence="8">
    <location>
        <begin position="592"/>
        <end position="634"/>
    </location>
</feature>
<dbReference type="SMART" id="SM00360">
    <property type="entry name" value="RRM"/>
    <property type="match status" value="6"/>
</dbReference>
<dbReference type="SUPFAM" id="SSF54928">
    <property type="entry name" value="RNA-binding domain, RBD"/>
    <property type="match status" value="6"/>
</dbReference>
<evidence type="ECO:0000256" key="4">
    <source>
        <dbReference type="ARBA" id="ARBA00022884"/>
    </source>
</evidence>
<evidence type="ECO:0000256" key="1">
    <source>
        <dbReference type="ARBA" id="ARBA00004123"/>
    </source>
</evidence>
<dbReference type="FunFam" id="3.30.70.330:FF:000240">
    <property type="entry name" value="RNA binding motif protein 19"/>
    <property type="match status" value="1"/>
</dbReference>
<dbReference type="InterPro" id="IPR012677">
    <property type="entry name" value="Nucleotide-bd_a/b_plait_sf"/>
</dbReference>
<comment type="similarity">
    <text evidence="2">Belongs to the RRM MRD1 family.</text>
</comment>
<reference evidence="10" key="1">
    <citation type="submission" date="2012-12" db="EMBL/GenBank/DDBJ databases">
        <title>Identification and characterization of a phenylalanine ammonia-lyase gene family in Isatis indigotica Fort.</title>
        <authorList>
            <person name="Liu Q."/>
            <person name="Chen J."/>
            <person name="Zhou X."/>
            <person name="Di P."/>
            <person name="Xiao Y."/>
            <person name="Xuan H."/>
            <person name="Zhang L."/>
            <person name="Chen W."/>
        </authorList>
    </citation>
    <scope>NUCLEOTIDE SEQUENCE</scope>
    <source>
        <tissue evidence="10">Salivary gland</tissue>
    </source>
</reference>
<evidence type="ECO:0000256" key="5">
    <source>
        <dbReference type="ARBA" id="ARBA00023242"/>
    </source>
</evidence>
<dbReference type="FunFam" id="3.30.70.330:FF:000738">
    <property type="entry name" value="RNA-binding motif protein 19"/>
    <property type="match status" value="1"/>
</dbReference>
<keyword evidence="5" id="KW-0539">Nucleus</keyword>
<dbReference type="GO" id="GO:0003729">
    <property type="term" value="F:mRNA binding"/>
    <property type="evidence" value="ECO:0007669"/>
    <property type="project" value="TreeGrafter"/>
</dbReference>
<dbReference type="PROSITE" id="PS50102">
    <property type="entry name" value="RRM"/>
    <property type="match status" value="6"/>
</dbReference>
<dbReference type="InterPro" id="IPR000504">
    <property type="entry name" value="RRM_dom"/>
</dbReference>
<feature type="domain" description="RRM" evidence="9">
    <location>
        <begin position="737"/>
        <end position="817"/>
    </location>
</feature>
<dbReference type="EMBL" id="GADI01006667">
    <property type="protein sequence ID" value="JAA67141.1"/>
    <property type="molecule type" value="mRNA"/>
</dbReference>
<dbReference type="InterPro" id="IPR034423">
    <property type="entry name" value="RBM19_RRM5"/>
</dbReference>
<dbReference type="Gene3D" id="3.30.70.330">
    <property type="match status" value="6"/>
</dbReference>
<feature type="domain" description="RRM" evidence="9">
    <location>
        <begin position="324"/>
        <end position="402"/>
    </location>
</feature>
<dbReference type="FunFam" id="3.30.70.330:FF:000813">
    <property type="entry name" value="RNA binding motif protein 19"/>
    <property type="match status" value="1"/>
</dbReference>
<feature type="compositionally biased region" description="Basic and acidic residues" evidence="8">
    <location>
        <begin position="168"/>
        <end position="177"/>
    </location>
</feature>
<dbReference type="AlphaFoldDB" id="A0A0K8R7W1"/>
<dbReference type="Pfam" id="PF00076">
    <property type="entry name" value="RRM_1"/>
    <property type="match status" value="6"/>
</dbReference>
<dbReference type="InterPro" id="IPR034421">
    <property type="entry name" value="RBM19_RRM6"/>
</dbReference>
<keyword evidence="4 6" id="KW-0694">RNA-binding</keyword>
<feature type="domain" description="RRM" evidence="9">
    <location>
        <begin position="2"/>
        <end position="79"/>
    </location>
</feature>
<dbReference type="CDD" id="cd12318">
    <property type="entry name" value="RRM5_RBM19_like"/>
    <property type="match status" value="1"/>
</dbReference>
<comment type="subcellular location">
    <subcellularLocation>
        <location evidence="1">Nucleus</location>
    </subcellularLocation>
</comment>
<feature type="domain" description="RRM" evidence="9">
    <location>
        <begin position="507"/>
        <end position="579"/>
    </location>
</feature>
<evidence type="ECO:0000313" key="10">
    <source>
        <dbReference type="EMBL" id="JAA67141.1"/>
    </source>
</evidence>
<feature type="domain" description="RRM" evidence="9">
    <location>
        <begin position="632"/>
        <end position="715"/>
    </location>
</feature>
<dbReference type="InterPro" id="IPR034420">
    <property type="entry name" value="RBM19_RRM4"/>
</dbReference>
<feature type="compositionally biased region" description="Basic and acidic residues" evidence="8">
    <location>
        <begin position="596"/>
        <end position="617"/>
    </location>
</feature>
<proteinExistence type="evidence at transcript level"/>
<evidence type="ECO:0000256" key="7">
    <source>
        <dbReference type="SAM" id="Coils"/>
    </source>
</evidence>
<protein>
    <submittedName>
        <fullName evidence="10">Putative rna-binding protein rrm superfamily</fullName>
    </submittedName>
</protein>
<evidence type="ECO:0000256" key="3">
    <source>
        <dbReference type="ARBA" id="ARBA00022737"/>
    </source>
</evidence>
<feature type="region of interest" description="Disordered" evidence="8">
    <location>
        <begin position="829"/>
        <end position="863"/>
    </location>
</feature>
<feature type="compositionally biased region" description="Acidic residues" evidence="8">
    <location>
        <begin position="618"/>
        <end position="629"/>
    </location>
</feature>
<dbReference type="GO" id="GO:0005634">
    <property type="term" value="C:nucleus"/>
    <property type="evidence" value="ECO:0007669"/>
    <property type="project" value="UniProtKB-SubCell"/>
</dbReference>
<keyword evidence="3" id="KW-0677">Repeat</keyword>
<name>A0A0K8R7W1_IXORI</name>
<dbReference type="CDD" id="cd12571">
    <property type="entry name" value="RRM6_RBM19"/>
    <property type="match status" value="1"/>
</dbReference>
<feature type="compositionally biased region" description="Basic and acidic residues" evidence="8">
    <location>
        <begin position="102"/>
        <end position="118"/>
    </location>
</feature>
<evidence type="ECO:0000256" key="8">
    <source>
        <dbReference type="SAM" id="MobiDB-lite"/>
    </source>
</evidence>
<dbReference type="FunFam" id="3.30.70.330:FF:000277">
    <property type="entry name" value="RNA binding motif protein 19"/>
    <property type="match status" value="1"/>
</dbReference>
<feature type="region of interest" description="Disordered" evidence="8">
    <location>
        <begin position="151"/>
        <end position="221"/>
    </location>
</feature>
<feature type="coiled-coil region" evidence="7">
    <location>
        <begin position="708"/>
        <end position="735"/>
    </location>
</feature>
<evidence type="ECO:0000256" key="6">
    <source>
        <dbReference type="PROSITE-ProRule" id="PRU00176"/>
    </source>
</evidence>
<keyword evidence="7" id="KW-0175">Coiled coil</keyword>
<sequence length="863" mass="97464">MSRIIVKNLPKRVKEDRLREFFSSKGTITDLQLKYTKEGVFRRFAFVGYKDEAQAAVAKEYFHNAYLDTSKLQVDICKALGDAEKPRAWSKYSKDSSAYQKMHPEEKKPKPPKPEKPKKQNFAEAFLKDLEGNEEFEEFLEVHSANKAAWGNDTRAPANTTVAKSKKGGSDREKNNEQEAALEDDTEPHSKDNKTKGTAPEKASQGQPKEGDGQKDTKSKLPVQEFNFSLKVSGLPYKCKKKQIKDFFKPVKVASLRVPPRIKGIAYLGFKTEKEMKQALNKHRSFMAGHKLEVTKYSKKLVPEQKWRKFESFGDPTETLADTGRIFVRNLSYTVTEDDIEALFKKFGPISEVHLSIDKITRKPKGFAFVSFMFPEHAIKAFSELDGKLLQGRLLHLIPAKAKNSEEEDAQKPMSFKDKKEAEQKKSSGSGHNWNTLFLGANALADVMAERYDTSKQELLGTEMGDSVAVRMALGETQVVTETKEFLQGQGVELDAFCRPATERSKTVILVKNLPAKTHPDEIRDAFAKFGTLSRVVLPPWGVCALVEFQEPSEARTAFRRLAYSKFKHVPLYLEWAPIGVFKEKKTVPTPTLEGVTKEEPTKASEDGEKEAEKAERQEEEEEEEEPPEPDTTLFVKNLNFSTTEDALREHFAGCGPIHEVTIAKKKDLKNPGKMLSMGYGFVQFKLKQSAKKALKQLQHSKLDEHAVELKLSKRETAQQTAAELKRKKTDLGKESTKILVRNIPFEATKKELQELFSVFGTLRDIRLPKKMAGTGRHRGFAFVDFLTKNDAKRAFQALCQSTHLYGRRLVLEWASSDDQEVDTLRKKTADHFLQGGPSKKRLRKSDLMASLEGPAAGAEPDL</sequence>
<dbReference type="InterPro" id="IPR051945">
    <property type="entry name" value="RRM_MRD1_RNA_proc_ribogen"/>
</dbReference>
<organism evidence="10">
    <name type="scientific">Ixodes ricinus</name>
    <name type="common">Common tick</name>
    <name type="synonym">Acarus ricinus</name>
    <dbReference type="NCBI Taxonomy" id="34613"/>
    <lineage>
        <taxon>Eukaryota</taxon>
        <taxon>Metazoa</taxon>
        <taxon>Ecdysozoa</taxon>
        <taxon>Arthropoda</taxon>
        <taxon>Chelicerata</taxon>
        <taxon>Arachnida</taxon>
        <taxon>Acari</taxon>
        <taxon>Parasitiformes</taxon>
        <taxon>Ixodida</taxon>
        <taxon>Ixodoidea</taxon>
        <taxon>Ixodidae</taxon>
        <taxon>Ixodinae</taxon>
        <taxon>Ixodes</taxon>
    </lineage>
</organism>
<feature type="domain" description="RRM" evidence="9">
    <location>
        <begin position="228"/>
        <end position="299"/>
    </location>
</feature>
<feature type="compositionally biased region" description="Basic and acidic residues" evidence="8">
    <location>
        <begin position="415"/>
        <end position="426"/>
    </location>
</feature>
<feature type="region of interest" description="Disordered" evidence="8">
    <location>
        <begin position="91"/>
        <end position="120"/>
    </location>
</feature>
<dbReference type="PANTHER" id="PTHR48039:SF5">
    <property type="entry name" value="RNA-BINDING PROTEIN 28"/>
    <property type="match status" value="1"/>
</dbReference>
<feature type="region of interest" description="Disordered" evidence="8">
    <location>
        <begin position="403"/>
        <end position="429"/>
    </location>
</feature>
<dbReference type="PANTHER" id="PTHR48039">
    <property type="entry name" value="RNA-BINDING MOTIF PROTEIN 14B"/>
    <property type="match status" value="1"/>
</dbReference>
<feature type="compositionally biased region" description="Basic and acidic residues" evidence="8">
    <location>
        <begin position="209"/>
        <end position="219"/>
    </location>
</feature>
<accession>A0A0K8R7W1</accession>
<dbReference type="InterPro" id="IPR035979">
    <property type="entry name" value="RBD_domain_sf"/>
</dbReference>
<evidence type="ECO:0000256" key="2">
    <source>
        <dbReference type="ARBA" id="ARBA00008033"/>
    </source>
</evidence>
<dbReference type="CDD" id="cd12569">
    <property type="entry name" value="RRM4_RBM19"/>
    <property type="match status" value="1"/>
</dbReference>
<evidence type="ECO:0000259" key="9">
    <source>
        <dbReference type="PROSITE" id="PS50102"/>
    </source>
</evidence>